<evidence type="ECO:0000256" key="1">
    <source>
        <dbReference type="ARBA" id="ARBA00005700"/>
    </source>
</evidence>
<dbReference type="AlphaFoldDB" id="Q8TPI1"/>
<keyword evidence="3" id="KW-0808">Transferase</keyword>
<keyword evidence="8" id="KW-0269">Exonuclease</keyword>
<dbReference type="PROSITE" id="PS50887">
    <property type="entry name" value="GGDEF"/>
    <property type="match status" value="1"/>
</dbReference>
<keyword evidence="5" id="KW-0547">Nucleotide-binding</keyword>
<evidence type="ECO:0000256" key="8">
    <source>
        <dbReference type="ARBA" id="ARBA00022839"/>
    </source>
</evidence>
<evidence type="ECO:0000256" key="3">
    <source>
        <dbReference type="ARBA" id="ARBA00022679"/>
    </source>
</evidence>
<dbReference type="GeneID" id="1473820"/>
<evidence type="ECO:0000256" key="4">
    <source>
        <dbReference type="ARBA" id="ARBA00022722"/>
    </source>
</evidence>
<evidence type="ECO:0000256" key="5">
    <source>
        <dbReference type="ARBA" id="ARBA00022741"/>
    </source>
</evidence>
<keyword evidence="4" id="KW-0540">Nuclease</keyword>
<dbReference type="OrthoDB" id="57429at2157"/>
<evidence type="ECO:0000256" key="7">
    <source>
        <dbReference type="ARBA" id="ARBA00022801"/>
    </source>
</evidence>
<dbReference type="KEGG" id="mac:MA_1931"/>
<keyword evidence="14" id="KW-1185">Reference proteome</keyword>
<accession>Q8TPI1</accession>
<dbReference type="InterPro" id="IPR052117">
    <property type="entry name" value="Cas10/Csm1_subtype-III-A"/>
</dbReference>
<dbReference type="HOGENOM" id="CLU_017487_0_0_2"/>
<dbReference type="EMBL" id="AE010299">
    <property type="protein sequence ID" value="AAM05335.1"/>
    <property type="molecule type" value="Genomic_DNA"/>
</dbReference>
<organism evidence="13 14">
    <name type="scientific">Methanosarcina acetivorans (strain ATCC 35395 / DSM 2834 / JCM 12185 / C2A)</name>
    <dbReference type="NCBI Taxonomy" id="188937"/>
    <lineage>
        <taxon>Archaea</taxon>
        <taxon>Methanobacteriati</taxon>
        <taxon>Methanobacteriota</taxon>
        <taxon>Stenosarchaea group</taxon>
        <taxon>Methanomicrobia</taxon>
        <taxon>Methanosarcinales</taxon>
        <taxon>Methanosarcinaceae</taxon>
        <taxon>Methanosarcina</taxon>
    </lineage>
</organism>
<dbReference type="RefSeq" id="WP_011021927.1">
    <property type="nucleotide sequence ID" value="NC_003552.1"/>
</dbReference>
<dbReference type="InterPro" id="IPR043128">
    <property type="entry name" value="Rev_trsase/Diguanyl_cyclase"/>
</dbReference>
<dbReference type="GO" id="GO:0004519">
    <property type="term" value="F:endonuclease activity"/>
    <property type="evidence" value="ECO:0007669"/>
    <property type="project" value="UniProtKB-KW"/>
</dbReference>
<evidence type="ECO:0000256" key="9">
    <source>
        <dbReference type="ARBA" id="ARBA00022840"/>
    </source>
</evidence>
<dbReference type="NCBIfam" id="TIGR02578">
    <property type="entry name" value="cas_TM1811_Csm1"/>
    <property type="match status" value="1"/>
</dbReference>
<dbReference type="InterPro" id="IPR054767">
    <property type="entry name" value="Cas10-Cmr2_palm2"/>
</dbReference>
<keyword evidence="6" id="KW-0255">Endonuclease</keyword>
<dbReference type="InterPro" id="IPR013408">
    <property type="entry name" value="Cas10/Csm1"/>
</dbReference>
<keyword evidence="9" id="KW-0067">ATP-binding</keyword>
<dbReference type="PANTHER" id="PTHR36528:SF1">
    <property type="entry name" value="CRISPR SYSTEM SINGLE-STRAND-SPECIFIC DEOXYRIBONUCLEASE CAS10_CSM1 (SUBTYPE III-A)"/>
    <property type="match status" value="1"/>
</dbReference>
<dbReference type="PANTHER" id="PTHR36528">
    <property type="entry name" value="CRISPR SYSTEM SINGLE-STRAND-SPECIFIC DEOXYRIBONUCLEASE CAS10/CSM1 (SUBTYPE III-A)"/>
    <property type="match status" value="1"/>
</dbReference>
<protein>
    <recommendedName>
        <fullName evidence="2">CRISPR system single-strand-specific deoxyribonuclease Cas10/Csm1 (subtype III-A)</fullName>
    </recommendedName>
    <alternativeName>
        <fullName evidence="11">Cyclic oligoadenylate synthase</fullName>
    </alternativeName>
</protein>
<dbReference type="InterPro" id="IPR000160">
    <property type="entry name" value="GGDEF_dom"/>
</dbReference>
<dbReference type="STRING" id="188937.MA_1931"/>
<evidence type="ECO:0000256" key="2">
    <source>
        <dbReference type="ARBA" id="ARBA00014333"/>
    </source>
</evidence>
<dbReference type="InParanoid" id="Q8TPI1"/>
<dbReference type="GO" id="GO:0004527">
    <property type="term" value="F:exonuclease activity"/>
    <property type="evidence" value="ECO:0007669"/>
    <property type="project" value="UniProtKB-KW"/>
</dbReference>
<dbReference type="InterPro" id="IPR041062">
    <property type="entry name" value="Csm1_B"/>
</dbReference>
<dbReference type="EnsemblBacteria" id="AAM05335">
    <property type="protein sequence ID" value="AAM05335"/>
    <property type="gene ID" value="MA_1931"/>
</dbReference>
<dbReference type="PhylomeDB" id="Q8TPI1"/>
<evidence type="ECO:0000259" key="12">
    <source>
        <dbReference type="PROSITE" id="PS50887"/>
    </source>
</evidence>
<proteinExistence type="inferred from homology"/>
<evidence type="ECO:0000256" key="6">
    <source>
        <dbReference type="ARBA" id="ARBA00022759"/>
    </source>
</evidence>
<dbReference type="GO" id="GO:0016740">
    <property type="term" value="F:transferase activity"/>
    <property type="evidence" value="ECO:0007669"/>
    <property type="project" value="UniProtKB-KW"/>
</dbReference>
<gene>
    <name evidence="13" type="ordered locus">MA_1931</name>
</gene>
<reference evidence="13 14" key="1">
    <citation type="journal article" date="2002" name="Genome Res.">
        <title>The genome of Methanosarcina acetivorans reveals extensive metabolic and physiological diversity.</title>
        <authorList>
            <person name="Galagan J.E."/>
            <person name="Nusbaum C."/>
            <person name="Roy A."/>
            <person name="Endrizzi M.G."/>
            <person name="Macdonald P."/>
            <person name="FitzHugh W."/>
            <person name="Calvo S."/>
            <person name="Engels R."/>
            <person name="Smirnov S."/>
            <person name="Atnoor D."/>
            <person name="Brown A."/>
            <person name="Allen N."/>
            <person name="Naylor J."/>
            <person name="Stange-Thomann N."/>
            <person name="DeArellano K."/>
            <person name="Johnson R."/>
            <person name="Linton L."/>
            <person name="McEwan P."/>
            <person name="McKernan K."/>
            <person name="Talamas J."/>
            <person name="Tirrell A."/>
            <person name="Ye W."/>
            <person name="Zimmer A."/>
            <person name="Barber R.D."/>
            <person name="Cann I."/>
            <person name="Graham D.E."/>
            <person name="Grahame D.A."/>
            <person name="Guss A."/>
            <person name="Hedderich R."/>
            <person name="Ingram-Smith C."/>
            <person name="Kuettner C.H."/>
            <person name="Krzycki J.A."/>
            <person name="Leigh J.A."/>
            <person name="Li W."/>
            <person name="Liu J."/>
            <person name="Mukhopadhyay B."/>
            <person name="Reeve J.N."/>
            <person name="Smith K."/>
            <person name="Springer T.A."/>
            <person name="Umayam L.A."/>
            <person name="White O."/>
            <person name="White R.H."/>
            <person name="de Macario E.C."/>
            <person name="Ferry J.G."/>
            <person name="Jarrell K.F."/>
            <person name="Jing H."/>
            <person name="Macario A.J.L."/>
            <person name="Paulsen I."/>
            <person name="Pritchett M."/>
            <person name="Sowers K.R."/>
            <person name="Swanson R.V."/>
            <person name="Zinder S.H."/>
            <person name="Lander E."/>
            <person name="Metcalf W.W."/>
            <person name="Birren B."/>
        </authorList>
    </citation>
    <scope>NUCLEOTIDE SEQUENCE [LARGE SCALE GENOMIC DNA]</scope>
    <source>
        <strain evidence="14">ATCC 35395 / DSM 2834 / JCM 12185 / C2A</strain>
    </source>
</reference>
<evidence type="ECO:0000256" key="10">
    <source>
        <dbReference type="ARBA" id="ARBA00023118"/>
    </source>
</evidence>
<evidence type="ECO:0000313" key="13">
    <source>
        <dbReference type="EMBL" id="AAM05335.1"/>
    </source>
</evidence>
<keyword evidence="10" id="KW-0051">Antiviral defense</keyword>
<evidence type="ECO:0000313" key="14">
    <source>
        <dbReference type="Proteomes" id="UP000002487"/>
    </source>
</evidence>
<dbReference type="GO" id="GO:0005524">
    <property type="term" value="F:ATP binding"/>
    <property type="evidence" value="ECO:0007669"/>
    <property type="project" value="UniProtKB-KW"/>
</dbReference>
<dbReference type="FunCoup" id="Q8TPI1">
    <property type="interactions" value="3"/>
</dbReference>
<dbReference type="Proteomes" id="UP000002487">
    <property type="component" value="Chromosome"/>
</dbReference>
<name>Q8TPI1_METAC</name>
<feature type="domain" description="GGDEF" evidence="12">
    <location>
        <begin position="345"/>
        <end position="506"/>
    </location>
</feature>
<dbReference type="Gene3D" id="3.30.70.270">
    <property type="match status" value="1"/>
</dbReference>
<dbReference type="Pfam" id="PF22335">
    <property type="entry name" value="Cas10-Cmr2_palm2"/>
    <property type="match status" value="1"/>
</dbReference>
<sequence length="639" mass="73690">MIQRIFFPLSFTKDKGLQPTYLARNNFGIKHERELDENIEEKIKDRDSKKYLLIGGDVSGIQDFIYHISSKGALKLLRGRSFYLEMFCEDIVHEIVERLGLPKANIVYSGGGNFFILAPCTKETDDIMKELKADLECWLIKKRLSSSLYLALSWLSFSGDKFVNFSHIWMDVNQENSLKKAQKYKSVLEKNPSKILELGDYGDPCDACRKIVPSEDLEPVDDEEGVMFCPLCHEQMEVGRELARFGNSFYIIKEDQGYGFSVPFSKLKLVEKGKLGMDRSPSAIYAINSFDTDEVIGLIKSKKLIFDIRISSIPIAIYCAKPDYRKSEREIFSLEELAEKSNGSKKLGAVRMDVDNLGKIFTYGLPEDQRNVTRISSLSRMMNYFFKGYLNLLGEFKEEKVLNVCNWQSNSPKLVKERRHSRNFSIVYAGGDDLFILGAWDDVFELCFDIEELFRKYVAENPHVTISAGFSIFGSKHPLYQIARVCGNKEECSKEDGKDRIYLLDRGAGKEQISRKFEGIKDAGLEDSISWRDARKLFADFKPIFWYIMNDKGNASKSMVRKLLAAREEYCKYPEKANWVIQLHYFVSQNKDMKNLLDNNRHEELRKYFYSVYSDKVSPIYDIDLALNILDLLGRKVNS</sequence>
<evidence type="ECO:0000256" key="11">
    <source>
        <dbReference type="ARBA" id="ARBA00032922"/>
    </source>
</evidence>
<keyword evidence="7" id="KW-0378">Hydrolase</keyword>
<comment type="similarity">
    <text evidence="1">Belongs to the CRISPR-associated Cas10/Csm1 family.</text>
</comment>
<dbReference type="GO" id="GO:0051607">
    <property type="term" value="P:defense response to virus"/>
    <property type="evidence" value="ECO:0007669"/>
    <property type="project" value="UniProtKB-KW"/>
</dbReference>
<dbReference type="Pfam" id="PF18211">
    <property type="entry name" value="Csm1_B"/>
    <property type="match status" value="1"/>
</dbReference>